<dbReference type="CDD" id="cd23659">
    <property type="entry name" value="USP_At3g01520-like"/>
    <property type="match status" value="1"/>
</dbReference>
<dbReference type="PRINTS" id="PR01438">
    <property type="entry name" value="UNVRSLSTRESS"/>
</dbReference>
<keyword evidence="4" id="KW-1185">Reference proteome</keyword>
<evidence type="ECO:0000256" key="1">
    <source>
        <dbReference type="ARBA" id="ARBA00008791"/>
    </source>
</evidence>
<dbReference type="RefSeq" id="WP_185063733.1">
    <property type="nucleotide sequence ID" value="NZ_BAABJP010000045.1"/>
</dbReference>
<organism evidence="3 4">
    <name type="scientific">Pseudonocardia eucalypti</name>
    <dbReference type="NCBI Taxonomy" id="648755"/>
    <lineage>
        <taxon>Bacteria</taxon>
        <taxon>Bacillati</taxon>
        <taxon>Actinomycetota</taxon>
        <taxon>Actinomycetes</taxon>
        <taxon>Pseudonocardiales</taxon>
        <taxon>Pseudonocardiaceae</taxon>
        <taxon>Pseudonocardia</taxon>
    </lineage>
</organism>
<feature type="domain" description="UspA" evidence="2">
    <location>
        <begin position="165"/>
        <end position="310"/>
    </location>
</feature>
<dbReference type="InterPro" id="IPR014729">
    <property type="entry name" value="Rossmann-like_a/b/a_fold"/>
</dbReference>
<comment type="caution">
    <text evidence="3">The sequence shown here is derived from an EMBL/GenBank/DDBJ whole genome shotgun (WGS) entry which is preliminary data.</text>
</comment>
<dbReference type="PANTHER" id="PTHR31964:SF113">
    <property type="entry name" value="USPA DOMAIN-CONTAINING PROTEIN"/>
    <property type="match status" value="1"/>
</dbReference>
<dbReference type="Pfam" id="PF00582">
    <property type="entry name" value="Usp"/>
    <property type="match status" value="2"/>
</dbReference>
<dbReference type="Proteomes" id="UP001428817">
    <property type="component" value="Unassembled WGS sequence"/>
</dbReference>
<comment type="similarity">
    <text evidence="1">Belongs to the universal stress protein A family.</text>
</comment>
<dbReference type="InterPro" id="IPR006015">
    <property type="entry name" value="Universal_stress_UspA"/>
</dbReference>
<evidence type="ECO:0000313" key="4">
    <source>
        <dbReference type="Proteomes" id="UP001428817"/>
    </source>
</evidence>
<evidence type="ECO:0000259" key="2">
    <source>
        <dbReference type="Pfam" id="PF00582"/>
    </source>
</evidence>
<protein>
    <recommendedName>
        <fullName evidence="2">UspA domain-containing protein</fullName>
    </recommendedName>
</protein>
<feature type="domain" description="UspA" evidence="2">
    <location>
        <begin position="4"/>
        <end position="141"/>
    </location>
</feature>
<evidence type="ECO:0000313" key="3">
    <source>
        <dbReference type="EMBL" id="GAA5171144.1"/>
    </source>
</evidence>
<sequence length="311" mass="33814">MPTFNTVVAGVHDSETGFRTVEVAALQAAEAGNRLILVTAFRGMVRGRSGDEETTYQSEDREAAERVLARAAARCAEVGASNVEIEAVPGEPVAVLVNAVKRHGADMLLVGNHGLSSIAGRLLGSVPSGVRKEARCDVLIAHTTTHEWRKLLSRRHHPRTSNYQRKIVVGVHNSPLSHRAQEKAAALCIEGGAKLILVGVRLPANMRELAYATDMLREDSYQAHDATFNRDAIAESLYEAEEHARELGVADVDKVIAHGDPGPGVLRVTEEREADLLVVGNRHDHGRAERALEWVTTRVSKHTATHLLLVD</sequence>
<dbReference type="Gene3D" id="3.40.50.620">
    <property type="entry name" value="HUPs"/>
    <property type="match status" value="2"/>
</dbReference>
<reference evidence="4" key="1">
    <citation type="journal article" date="2019" name="Int. J. Syst. Evol. Microbiol.">
        <title>The Global Catalogue of Microorganisms (GCM) 10K type strain sequencing project: providing services to taxonomists for standard genome sequencing and annotation.</title>
        <authorList>
            <consortium name="The Broad Institute Genomics Platform"/>
            <consortium name="The Broad Institute Genome Sequencing Center for Infectious Disease"/>
            <person name="Wu L."/>
            <person name="Ma J."/>
        </authorList>
    </citation>
    <scope>NUCLEOTIDE SEQUENCE [LARGE SCALE GENOMIC DNA]</scope>
    <source>
        <strain evidence="4">JCM 18303</strain>
    </source>
</reference>
<dbReference type="CDD" id="cd00293">
    <property type="entry name" value="USP-like"/>
    <property type="match status" value="1"/>
</dbReference>
<gene>
    <name evidence="3" type="ORF">GCM10023321_69350</name>
</gene>
<dbReference type="InterPro" id="IPR006016">
    <property type="entry name" value="UspA"/>
</dbReference>
<proteinExistence type="inferred from homology"/>
<dbReference type="EMBL" id="BAABJP010000045">
    <property type="protein sequence ID" value="GAA5171144.1"/>
    <property type="molecule type" value="Genomic_DNA"/>
</dbReference>
<dbReference type="SUPFAM" id="SSF52402">
    <property type="entry name" value="Adenine nucleotide alpha hydrolases-like"/>
    <property type="match status" value="2"/>
</dbReference>
<accession>A0ABP9R3P5</accession>
<dbReference type="PANTHER" id="PTHR31964">
    <property type="entry name" value="ADENINE NUCLEOTIDE ALPHA HYDROLASES-LIKE SUPERFAMILY PROTEIN"/>
    <property type="match status" value="1"/>
</dbReference>
<name>A0ABP9R3P5_9PSEU</name>